<proteinExistence type="inferred from homology"/>
<comment type="subunit">
    <text evidence="9">Homodimer.</text>
</comment>
<keyword evidence="5 9" id="KW-0238">DNA-binding</keyword>
<evidence type="ECO:0000313" key="11">
    <source>
        <dbReference type="Proteomes" id="UP000327424"/>
    </source>
</evidence>
<dbReference type="GO" id="GO:0045892">
    <property type="term" value="P:negative regulation of DNA-templated transcription"/>
    <property type="evidence" value="ECO:0007669"/>
    <property type="project" value="TreeGrafter"/>
</dbReference>
<sequence length="149" mass="16734">MIPMTDSANNLLYRAQQLCVTRAVRFTPIRQQIFLLMAQHNAMISAYDLLAQLQLLEPNAKPPTVYRALDFLLEEGFIHKIESSNAFILCPHFGEKHPSQLLLCKSCGGVIELHNTEIEELLQSLADEHGFAITTKTVEAHGICADCRE</sequence>
<evidence type="ECO:0000313" key="10">
    <source>
        <dbReference type="EMBL" id="QFI39933.1"/>
    </source>
</evidence>
<dbReference type="SUPFAM" id="SSF46785">
    <property type="entry name" value="Winged helix' DNA-binding domain"/>
    <property type="match status" value="1"/>
</dbReference>
<dbReference type="GO" id="GO:0003700">
    <property type="term" value="F:DNA-binding transcription factor activity"/>
    <property type="evidence" value="ECO:0007669"/>
    <property type="project" value="UniProtKB-UniRule"/>
</dbReference>
<keyword evidence="2 9" id="KW-0678">Repressor</keyword>
<dbReference type="GO" id="GO:0008270">
    <property type="term" value="F:zinc ion binding"/>
    <property type="evidence" value="ECO:0007669"/>
    <property type="project" value="TreeGrafter"/>
</dbReference>
<evidence type="ECO:0000256" key="8">
    <source>
        <dbReference type="PIRSR" id="PIRSR602481-2"/>
    </source>
</evidence>
<feature type="binding site" evidence="7">
    <location>
        <position position="144"/>
    </location>
    <ligand>
        <name>Zn(2+)</name>
        <dbReference type="ChEBI" id="CHEBI:29105"/>
    </ligand>
</feature>
<dbReference type="InterPro" id="IPR043135">
    <property type="entry name" value="Fur_C"/>
</dbReference>
<name>A0A5J6WP41_MORMI</name>
<dbReference type="InterPro" id="IPR036388">
    <property type="entry name" value="WH-like_DNA-bd_sf"/>
</dbReference>
<dbReference type="Proteomes" id="UP000327424">
    <property type="component" value="Chromosome"/>
</dbReference>
<evidence type="ECO:0000256" key="7">
    <source>
        <dbReference type="PIRSR" id="PIRSR602481-1"/>
    </source>
</evidence>
<comment type="similarity">
    <text evidence="1 9">Belongs to the Fur family.</text>
</comment>
<dbReference type="EMBL" id="CP044399">
    <property type="protein sequence ID" value="QFI39933.1"/>
    <property type="molecule type" value="Genomic_DNA"/>
</dbReference>
<comment type="cofactor">
    <cofactor evidence="7">
        <name>Zn(2+)</name>
        <dbReference type="ChEBI" id="CHEBI:29105"/>
    </cofactor>
    <text evidence="7">Binds 1 zinc ion per subunit.</text>
</comment>
<comment type="cofactor">
    <cofactor evidence="8">
        <name>Mn(2+)</name>
        <dbReference type="ChEBI" id="CHEBI:29035"/>
    </cofactor>
    <cofactor evidence="8">
        <name>Fe(2+)</name>
        <dbReference type="ChEBI" id="CHEBI:29033"/>
    </cofactor>
    <text evidence="8">Binds 1 Mn(2+) or Fe(2+) ion per subunit.</text>
</comment>
<gene>
    <name evidence="10" type="primary">zur</name>
    <name evidence="9" type="synonym">fur</name>
    <name evidence="10" type="ORF">FR932_19990</name>
</gene>
<dbReference type="Gene3D" id="1.10.10.10">
    <property type="entry name" value="Winged helix-like DNA-binding domain superfamily/Winged helix DNA-binding domain"/>
    <property type="match status" value="1"/>
</dbReference>
<keyword evidence="11" id="KW-1185">Reference proteome</keyword>
<keyword evidence="7 9" id="KW-0479">Metal-binding</keyword>
<comment type="subcellular location">
    <subcellularLocation>
        <location evidence="9">Cytoplasm</location>
    </subcellularLocation>
</comment>
<dbReference type="GO" id="GO:1900376">
    <property type="term" value="P:regulation of secondary metabolite biosynthetic process"/>
    <property type="evidence" value="ECO:0007669"/>
    <property type="project" value="TreeGrafter"/>
</dbReference>
<dbReference type="InterPro" id="IPR036390">
    <property type="entry name" value="WH_DNA-bd_sf"/>
</dbReference>
<evidence type="ECO:0000256" key="2">
    <source>
        <dbReference type="ARBA" id="ARBA00022491"/>
    </source>
</evidence>
<keyword evidence="4 9" id="KW-0805">Transcription regulation</keyword>
<accession>A0A5J6WP41</accession>
<evidence type="ECO:0000256" key="9">
    <source>
        <dbReference type="RuleBase" id="RU364037"/>
    </source>
</evidence>
<feature type="binding site" evidence="7">
    <location>
        <position position="104"/>
    </location>
    <ligand>
        <name>Zn(2+)</name>
        <dbReference type="ChEBI" id="CHEBI:29105"/>
    </ligand>
</feature>
<evidence type="ECO:0000256" key="1">
    <source>
        <dbReference type="ARBA" id="ARBA00007957"/>
    </source>
</evidence>
<keyword evidence="3 7" id="KW-0862">Zinc</keyword>
<dbReference type="GO" id="GO:0005829">
    <property type="term" value="C:cytosol"/>
    <property type="evidence" value="ECO:0007669"/>
    <property type="project" value="TreeGrafter"/>
</dbReference>
<evidence type="ECO:0000256" key="5">
    <source>
        <dbReference type="ARBA" id="ARBA00023125"/>
    </source>
</evidence>
<protein>
    <recommendedName>
        <fullName evidence="9">Ferric uptake regulation protein</fullName>
    </recommendedName>
</protein>
<keyword evidence="6 9" id="KW-0804">Transcription</keyword>
<evidence type="ECO:0000256" key="6">
    <source>
        <dbReference type="ARBA" id="ARBA00023163"/>
    </source>
</evidence>
<dbReference type="AlphaFoldDB" id="A0A5J6WP41"/>
<dbReference type="PANTHER" id="PTHR33202">
    <property type="entry name" value="ZINC UPTAKE REGULATION PROTEIN"/>
    <property type="match status" value="1"/>
</dbReference>
<dbReference type="KEGG" id="mmaa:FR932_19990"/>
<dbReference type="Gene3D" id="3.30.1490.190">
    <property type="match status" value="1"/>
</dbReference>
<keyword evidence="9" id="KW-0963">Cytoplasm</keyword>
<dbReference type="InterPro" id="IPR002481">
    <property type="entry name" value="FUR"/>
</dbReference>
<dbReference type="Pfam" id="PF01475">
    <property type="entry name" value="FUR"/>
    <property type="match status" value="1"/>
</dbReference>
<keyword evidence="8 9" id="KW-0408">Iron</keyword>
<dbReference type="OrthoDB" id="9801127at2"/>
<reference evidence="10 11" key="1">
    <citation type="submission" date="2019-09" db="EMBL/GenBank/DDBJ databases">
        <title>Hybrid Assembly of the complete Genome of the Deep-Sea Bacterium Moritella marina from long Nanopore and Illumina reads.</title>
        <authorList>
            <person name="Magin S."/>
            <person name="Georgoulis A."/>
            <person name="Papadimitriou K."/>
            <person name="Iliakis G."/>
            <person name="Vorgias C.E."/>
        </authorList>
    </citation>
    <scope>NUCLEOTIDE SEQUENCE [LARGE SCALE GENOMIC DNA]</scope>
    <source>
        <strain evidence="10 11">MP-1</strain>
    </source>
</reference>
<dbReference type="NCBIfam" id="NF008646">
    <property type="entry name" value="PRK11639.1"/>
    <property type="match status" value="1"/>
</dbReference>
<evidence type="ECO:0000256" key="4">
    <source>
        <dbReference type="ARBA" id="ARBA00023015"/>
    </source>
</evidence>
<dbReference type="PANTHER" id="PTHR33202:SF6">
    <property type="entry name" value="ZINC UPTAKE REGULATION PROTEIN"/>
    <property type="match status" value="1"/>
</dbReference>
<dbReference type="GO" id="GO:0000976">
    <property type="term" value="F:transcription cis-regulatory region binding"/>
    <property type="evidence" value="ECO:0007669"/>
    <property type="project" value="TreeGrafter"/>
</dbReference>
<feature type="binding site" evidence="7">
    <location>
        <position position="107"/>
    </location>
    <ligand>
        <name>Zn(2+)</name>
        <dbReference type="ChEBI" id="CHEBI:29105"/>
    </ligand>
</feature>
<organism evidence="10 11">
    <name type="scientific">Moritella marina ATCC 15381</name>
    <dbReference type="NCBI Taxonomy" id="1202962"/>
    <lineage>
        <taxon>Bacteria</taxon>
        <taxon>Pseudomonadati</taxon>
        <taxon>Pseudomonadota</taxon>
        <taxon>Gammaproteobacteria</taxon>
        <taxon>Alteromonadales</taxon>
        <taxon>Moritellaceae</taxon>
        <taxon>Moritella</taxon>
    </lineage>
</organism>
<feature type="binding site" evidence="7">
    <location>
        <position position="147"/>
    </location>
    <ligand>
        <name>Zn(2+)</name>
        <dbReference type="ChEBI" id="CHEBI:29105"/>
    </ligand>
</feature>
<evidence type="ECO:0000256" key="3">
    <source>
        <dbReference type="ARBA" id="ARBA00022833"/>
    </source>
</evidence>
<feature type="binding site" evidence="8">
    <location>
        <position position="119"/>
    </location>
    <ligand>
        <name>Fe cation</name>
        <dbReference type="ChEBI" id="CHEBI:24875"/>
    </ligand>
</feature>
<dbReference type="CDD" id="cd07153">
    <property type="entry name" value="Fur_like"/>
    <property type="match status" value="1"/>
</dbReference>